<reference evidence="2 3" key="1">
    <citation type="submission" date="2024-05" db="EMBL/GenBank/DDBJ databases">
        <title>Genome sequencing and assembly of Indian major carp, Cirrhinus mrigala (Hamilton, 1822).</title>
        <authorList>
            <person name="Mohindra V."/>
            <person name="Chowdhury L.M."/>
            <person name="Lal K."/>
            <person name="Jena J.K."/>
        </authorList>
    </citation>
    <scope>NUCLEOTIDE SEQUENCE [LARGE SCALE GENOMIC DNA]</scope>
    <source>
        <strain evidence="2">CM1030</strain>
        <tissue evidence="2">Blood</tissue>
    </source>
</reference>
<organism evidence="2 3">
    <name type="scientific">Cirrhinus mrigala</name>
    <name type="common">Mrigala</name>
    <dbReference type="NCBI Taxonomy" id="683832"/>
    <lineage>
        <taxon>Eukaryota</taxon>
        <taxon>Metazoa</taxon>
        <taxon>Chordata</taxon>
        <taxon>Craniata</taxon>
        <taxon>Vertebrata</taxon>
        <taxon>Euteleostomi</taxon>
        <taxon>Actinopterygii</taxon>
        <taxon>Neopterygii</taxon>
        <taxon>Teleostei</taxon>
        <taxon>Ostariophysi</taxon>
        <taxon>Cypriniformes</taxon>
        <taxon>Cyprinidae</taxon>
        <taxon>Labeoninae</taxon>
        <taxon>Labeonini</taxon>
        <taxon>Cirrhinus</taxon>
    </lineage>
</organism>
<gene>
    <name evidence="2" type="ORF">M9458_047638</name>
</gene>
<sequence length="66" mass="7198">HPSDEKEHSSFPRNISAASLGSLITHHQSSSNHLSPVPEPSVTEPLMGSIRNSQDSSLHIDIEKNE</sequence>
<feature type="compositionally biased region" description="Basic and acidic residues" evidence="1">
    <location>
        <begin position="1"/>
        <end position="10"/>
    </location>
</feature>
<name>A0ABD0N2J7_CIRMR</name>
<accession>A0ABD0N2J7</accession>
<feature type="non-terminal residue" evidence="2">
    <location>
        <position position="1"/>
    </location>
</feature>
<evidence type="ECO:0000313" key="2">
    <source>
        <dbReference type="EMBL" id="KAL0156392.1"/>
    </source>
</evidence>
<dbReference type="EMBL" id="JAMKFB020000024">
    <property type="protein sequence ID" value="KAL0156392.1"/>
    <property type="molecule type" value="Genomic_DNA"/>
</dbReference>
<proteinExistence type="predicted"/>
<comment type="caution">
    <text evidence="2">The sequence shown here is derived from an EMBL/GenBank/DDBJ whole genome shotgun (WGS) entry which is preliminary data.</text>
</comment>
<evidence type="ECO:0000256" key="1">
    <source>
        <dbReference type="SAM" id="MobiDB-lite"/>
    </source>
</evidence>
<dbReference type="AlphaFoldDB" id="A0ABD0N2J7"/>
<dbReference type="Proteomes" id="UP001529510">
    <property type="component" value="Unassembled WGS sequence"/>
</dbReference>
<evidence type="ECO:0000313" key="3">
    <source>
        <dbReference type="Proteomes" id="UP001529510"/>
    </source>
</evidence>
<feature type="region of interest" description="Disordered" evidence="1">
    <location>
        <begin position="1"/>
        <end position="66"/>
    </location>
</feature>
<feature type="non-terminal residue" evidence="2">
    <location>
        <position position="66"/>
    </location>
</feature>
<keyword evidence="3" id="KW-1185">Reference proteome</keyword>
<feature type="compositionally biased region" description="Polar residues" evidence="1">
    <location>
        <begin position="25"/>
        <end position="34"/>
    </location>
</feature>
<protein>
    <submittedName>
        <fullName evidence="2">Uncharacterized protein</fullName>
    </submittedName>
</protein>